<dbReference type="AlphaFoldDB" id="A0A0N0UIB7"/>
<protein>
    <submittedName>
        <fullName evidence="2">Uncharacterized protein</fullName>
    </submittedName>
</protein>
<organism evidence="2 3">
    <name type="scientific">Paenibacillus xylanivorans</name>
    <dbReference type="NCBI Taxonomy" id="1705561"/>
    <lineage>
        <taxon>Bacteria</taxon>
        <taxon>Bacillati</taxon>
        <taxon>Bacillota</taxon>
        <taxon>Bacilli</taxon>
        <taxon>Bacillales</taxon>
        <taxon>Paenibacillaceae</taxon>
        <taxon>Paenibacillus</taxon>
    </lineage>
</organism>
<gene>
    <name evidence="2" type="ORF">AMS66_06965</name>
</gene>
<name>A0A0N0UIB7_9BACL</name>
<evidence type="ECO:0000256" key="1">
    <source>
        <dbReference type="SAM" id="Coils"/>
    </source>
</evidence>
<accession>A0A0N0UIB7</accession>
<evidence type="ECO:0000313" key="3">
    <source>
        <dbReference type="Proteomes" id="UP000037688"/>
    </source>
</evidence>
<proteinExistence type="predicted"/>
<keyword evidence="1" id="KW-0175">Coiled coil</keyword>
<sequence length="90" mass="10445">MSGQLLVELNDLRIAEKELTQLLARLQADEQEARSLYNRLDDWKGQSADYTRQQIEAFFAGLSGRIQSIEQQKKSLLQYIEIMIQTDQGR</sequence>
<feature type="coiled-coil region" evidence="1">
    <location>
        <begin position="9"/>
        <end position="46"/>
    </location>
</feature>
<comment type="caution">
    <text evidence="2">The sequence shown here is derived from an EMBL/GenBank/DDBJ whole genome shotgun (WGS) entry which is preliminary data.</text>
</comment>
<dbReference type="PATRIC" id="fig|1705561.3.peg.1121"/>
<dbReference type="OrthoDB" id="2663257at2"/>
<dbReference type="Proteomes" id="UP000037688">
    <property type="component" value="Unassembled WGS sequence"/>
</dbReference>
<dbReference type="EMBL" id="LITU01000042">
    <property type="protein sequence ID" value="KOY17265.1"/>
    <property type="molecule type" value="Genomic_DNA"/>
</dbReference>
<reference evidence="2 3" key="1">
    <citation type="submission" date="2015-08" db="EMBL/GenBank/DDBJ databases">
        <title>Draft genome sequence of cellulolytic and xylanolytic Paenibacillus sp. A59, isolated from a decaying forest soil from Patagonia, Argentina.</title>
        <authorList>
            <person name="Ghio S."/>
            <person name="Caceres A.M."/>
            <person name="Talia P."/>
            <person name="Grasso D."/>
            <person name="Campos E."/>
        </authorList>
    </citation>
    <scope>NUCLEOTIDE SEQUENCE [LARGE SCALE GENOMIC DNA]</scope>
    <source>
        <strain evidence="2 3">A59</strain>
    </source>
</reference>
<evidence type="ECO:0000313" key="2">
    <source>
        <dbReference type="EMBL" id="KOY17265.1"/>
    </source>
</evidence>
<dbReference type="RefSeq" id="WP_053780102.1">
    <property type="nucleotide sequence ID" value="NZ_LITU01000042.1"/>
</dbReference>
<keyword evidence="3" id="KW-1185">Reference proteome</keyword>